<dbReference type="Gene3D" id="6.10.340.10">
    <property type="match status" value="1"/>
</dbReference>
<keyword evidence="12 14" id="KW-0902">Two-component regulatory system</keyword>
<feature type="domain" description="HAMP" evidence="16">
    <location>
        <begin position="191"/>
        <end position="244"/>
    </location>
</feature>
<evidence type="ECO:0000256" key="4">
    <source>
        <dbReference type="ARBA" id="ARBA00022519"/>
    </source>
</evidence>
<feature type="domain" description="Histidine kinase" evidence="15">
    <location>
        <begin position="252"/>
        <end position="466"/>
    </location>
</feature>
<evidence type="ECO:0000256" key="1">
    <source>
        <dbReference type="ARBA" id="ARBA00000085"/>
    </source>
</evidence>
<dbReference type="PANTHER" id="PTHR45436">
    <property type="entry name" value="SENSOR HISTIDINE KINASE YKOH"/>
    <property type="match status" value="1"/>
</dbReference>
<gene>
    <name evidence="17" type="ordered locus">M5M_02890</name>
</gene>
<evidence type="ECO:0000256" key="8">
    <source>
        <dbReference type="ARBA" id="ARBA00022741"/>
    </source>
</evidence>
<dbReference type="KEGG" id="saga:M5M_02890"/>
<feature type="transmembrane region" description="Helical" evidence="14">
    <location>
        <begin position="171"/>
        <end position="190"/>
    </location>
</feature>
<protein>
    <recommendedName>
        <fullName evidence="14">Sensor protein</fullName>
        <ecNumber evidence="14">2.7.13.3</ecNumber>
    </recommendedName>
</protein>
<dbReference type="STRING" id="1117647.M5M_02890"/>
<dbReference type="FunFam" id="1.10.287.130:FF:000001">
    <property type="entry name" value="Two-component sensor histidine kinase"/>
    <property type="match status" value="1"/>
</dbReference>
<evidence type="ECO:0000256" key="12">
    <source>
        <dbReference type="ARBA" id="ARBA00023012"/>
    </source>
</evidence>
<dbReference type="SMART" id="SM00387">
    <property type="entry name" value="HATPase_c"/>
    <property type="match status" value="1"/>
</dbReference>
<evidence type="ECO:0000313" key="18">
    <source>
        <dbReference type="Proteomes" id="UP000000466"/>
    </source>
</evidence>
<dbReference type="CDD" id="cd06225">
    <property type="entry name" value="HAMP"/>
    <property type="match status" value="1"/>
</dbReference>
<dbReference type="InterPro" id="IPR004358">
    <property type="entry name" value="Sig_transdc_His_kin-like_C"/>
</dbReference>
<dbReference type="InterPro" id="IPR036890">
    <property type="entry name" value="HATPase_C_sf"/>
</dbReference>
<dbReference type="AlphaFoldDB" id="K4KIK1"/>
<dbReference type="Pfam" id="PF00512">
    <property type="entry name" value="HisKA"/>
    <property type="match status" value="1"/>
</dbReference>
<evidence type="ECO:0000256" key="7">
    <source>
        <dbReference type="ARBA" id="ARBA00022692"/>
    </source>
</evidence>
<dbReference type="InterPro" id="IPR036097">
    <property type="entry name" value="HisK_dim/P_sf"/>
</dbReference>
<dbReference type="SMART" id="SM00388">
    <property type="entry name" value="HisKA"/>
    <property type="match status" value="1"/>
</dbReference>
<dbReference type="SUPFAM" id="SSF158472">
    <property type="entry name" value="HAMP domain-like"/>
    <property type="match status" value="1"/>
</dbReference>
<evidence type="ECO:0000256" key="5">
    <source>
        <dbReference type="ARBA" id="ARBA00022553"/>
    </source>
</evidence>
<proteinExistence type="predicted"/>
<evidence type="ECO:0000256" key="6">
    <source>
        <dbReference type="ARBA" id="ARBA00022679"/>
    </source>
</evidence>
<keyword evidence="9 14" id="KW-0418">Kinase</keyword>
<evidence type="ECO:0000313" key="17">
    <source>
        <dbReference type="EMBL" id="AFU97793.1"/>
    </source>
</evidence>
<keyword evidence="3 14" id="KW-1003">Cell membrane</keyword>
<dbReference type="Pfam" id="PF02518">
    <property type="entry name" value="HATPase_c"/>
    <property type="match status" value="1"/>
</dbReference>
<dbReference type="PROSITE" id="PS50109">
    <property type="entry name" value="HIS_KIN"/>
    <property type="match status" value="1"/>
</dbReference>
<dbReference type="RefSeq" id="WP_015045966.1">
    <property type="nucleotide sequence ID" value="NC_018868.3"/>
</dbReference>
<keyword evidence="8 14" id="KW-0547">Nucleotide-binding</keyword>
<dbReference type="GO" id="GO:0005886">
    <property type="term" value="C:plasma membrane"/>
    <property type="evidence" value="ECO:0007669"/>
    <property type="project" value="UniProtKB-SubCell"/>
</dbReference>
<name>K4KIK1_SIMAS</name>
<dbReference type="GO" id="GO:0000155">
    <property type="term" value="F:phosphorelay sensor kinase activity"/>
    <property type="evidence" value="ECO:0007669"/>
    <property type="project" value="InterPro"/>
</dbReference>
<feature type="transmembrane region" description="Helical" evidence="14">
    <location>
        <begin position="17"/>
        <end position="37"/>
    </location>
</feature>
<dbReference type="InterPro" id="IPR006290">
    <property type="entry name" value="CztS_silS_copS"/>
</dbReference>
<dbReference type="NCBIfam" id="TIGR01386">
    <property type="entry name" value="cztS_silS_copS"/>
    <property type="match status" value="1"/>
</dbReference>
<evidence type="ECO:0000256" key="2">
    <source>
        <dbReference type="ARBA" id="ARBA00004429"/>
    </source>
</evidence>
<dbReference type="Pfam" id="PF00672">
    <property type="entry name" value="HAMP"/>
    <property type="match status" value="1"/>
</dbReference>
<dbReference type="PROSITE" id="PS50885">
    <property type="entry name" value="HAMP"/>
    <property type="match status" value="1"/>
</dbReference>
<dbReference type="EC" id="2.7.13.3" evidence="14"/>
<dbReference type="InterPro" id="IPR050428">
    <property type="entry name" value="TCS_sensor_his_kinase"/>
</dbReference>
<evidence type="ECO:0000259" key="15">
    <source>
        <dbReference type="PROSITE" id="PS50109"/>
    </source>
</evidence>
<dbReference type="Gene3D" id="3.30.565.10">
    <property type="entry name" value="Histidine kinase-like ATPase, C-terminal domain"/>
    <property type="match status" value="1"/>
</dbReference>
<keyword evidence="10 14" id="KW-0067">ATP-binding</keyword>
<dbReference type="InterPro" id="IPR048590">
    <property type="entry name" value="CusS-like_sensor"/>
</dbReference>
<dbReference type="Proteomes" id="UP000000466">
    <property type="component" value="Chromosome"/>
</dbReference>
<evidence type="ECO:0000256" key="11">
    <source>
        <dbReference type="ARBA" id="ARBA00022989"/>
    </source>
</evidence>
<keyword evidence="4 14" id="KW-0997">Cell inner membrane</keyword>
<dbReference type="InterPro" id="IPR005467">
    <property type="entry name" value="His_kinase_dom"/>
</dbReference>
<keyword evidence="13 14" id="KW-0472">Membrane</keyword>
<dbReference type="Gene3D" id="1.10.287.130">
    <property type="match status" value="1"/>
</dbReference>
<sequence>MSPHDSLIRNLSLKNRVMVFVAMVIVISFIAVGQLVLHAVDQHFIEQDVEELVVITQAVAKKLELEFDSTGDTDHSLAHAITGHHGVYYQIWSESGKLIFRSPEISLPESLAHDPVFRKIRPQNVATWVIGQTTYRGAISLVDINGKMYRIASAISMESHMIFLRDFKRNLSLILTMTGLLTLFAAWLGVHRGHAPLRLLSESIRSIKADQLDFRLETTTLAPELKPLADAFNQMISRLEDSFSRLSHFSADIAHELRTPLSNLATQTQVGLGRARSSEEYREILYSNLEEQERLTKMVNDMLLLAQSENGLLKYTWETIELMEQVQAAVEFFQALADECNVKISVQGEKTSILADKSMLRRVISNLLSNAIRYTPENQTIDIAVRSEGGLARMTIANPGLPIAPEHLPKLFDRFYRIDPSRQRHSDGAGLGLAIVKSIVEAHDGTISASSECGYTIFTVLLPTNSLAIDR</sequence>
<dbReference type="SUPFAM" id="SSF47384">
    <property type="entry name" value="Homodimeric domain of signal transducing histidine kinase"/>
    <property type="match status" value="1"/>
</dbReference>
<evidence type="ECO:0000259" key="16">
    <source>
        <dbReference type="PROSITE" id="PS50885"/>
    </source>
</evidence>
<dbReference type="EMBL" id="CP003746">
    <property type="protein sequence ID" value="AFU97793.1"/>
    <property type="molecule type" value="Genomic_DNA"/>
</dbReference>
<reference evidence="17 18" key="1">
    <citation type="journal article" date="2013" name="Genome Announc.">
        <title>Complete genome sequence of Simiduia agarivorans SA1(T), a marine bacterium able to degrade a variety of polysaccharides.</title>
        <authorList>
            <person name="Lin S.Y."/>
            <person name="Shieh W.Y."/>
            <person name="Chen J.S."/>
            <person name="Tang S.L."/>
        </authorList>
    </citation>
    <scope>NUCLEOTIDE SEQUENCE [LARGE SCALE GENOMIC DNA]</scope>
    <source>
        <strain evidence="18">DSM 21679 / JCM 13881 / BCRC 17597 / SA1</strain>
    </source>
</reference>
<dbReference type="GO" id="GO:0005524">
    <property type="term" value="F:ATP binding"/>
    <property type="evidence" value="ECO:0007669"/>
    <property type="project" value="UniProtKB-KW"/>
</dbReference>
<evidence type="ECO:0000256" key="13">
    <source>
        <dbReference type="ARBA" id="ARBA00023136"/>
    </source>
</evidence>
<dbReference type="eggNOG" id="COG2205">
    <property type="taxonomic scope" value="Bacteria"/>
</dbReference>
<dbReference type="InterPro" id="IPR003594">
    <property type="entry name" value="HATPase_dom"/>
</dbReference>
<keyword evidence="18" id="KW-1185">Reference proteome</keyword>
<dbReference type="InterPro" id="IPR003661">
    <property type="entry name" value="HisK_dim/P_dom"/>
</dbReference>
<dbReference type="PRINTS" id="PR00344">
    <property type="entry name" value="BCTRLSENSOR"/>
</dbReference>
<dbReference type="Pfam" id="PF21085">
    <property type="entry name" value="CusS"/>
    <property type="match status" value="1"/>
</dbReference>
<dbReference type="InterPro" id="IPR003660">
    <property type="entry name" value="HAMP_dom"/>
</dbReference>
<comment type="function">
    <text evidence="14">Member of a two-component regulatory system.</text>
</comment>
<dbReference type="HOGENOM" id="CLU_000445_89_6_6"/>
<keyword evidence="5" id="KW-0597">Phosphoprotein</keyword>
<dbReference type="PANTHER" id="PTHR45436:SF15">
    <property type="entry name" value="SENSOR HISTIDINE KINASE CUSS"/>
    <property type="match status" value="1"/>
</dbReference>
<keyword evidence="11 14" id="KW-1133">Transmembrane helix</keyword>
<dbReference type="FunFam" id="3.30.565.10:FF:000006">
    <property type="entry name" value="Sensor histidine kinase WalK"/>
    <property type="match status" value="1"/>
</dbReference>
<comment type="subcellular location">
    <subcellularLocation>
        <location evidence="2">Cell inner membrane</location>
        <topology evidence="2">Multi-pass membrane protein</topology>
    </subcellularLocation>
</comment>
<organism evidence="17 18">
    <name type="scientific">Simiduia agarivorans (strain DSM 21679 / JCM 13881 / BCRC 17597 / SA1)</name>
    <dbReference type="NCBI Taxonomy" id="1117647"/>
    <lineage>
        <taxon>Bacteria</taxon>
        <taxon>Pseudomonadati</taxon>
        <taxon>Pseudomonadota</taxon>
        <taxon>Gammaproteobacteria</taxon>
        <taxon>Cellvibrionales</taxon>
        <taxon>Cellvibrionaceae</taxon>
        <taxon>Simiduia</taxon>
    </lineage>
</organism>
<evidence type="ECO:0000256" key="3">
    <source>
        <dbReference type="ARBA" id="ARBA00022475"/>
    </source>
</evidence>
<keyword evidence="7 14" id="KW-0812">Transmembrane</keyword>
<dbReference type="SMART" id="SM00304">
    <property type="entry name" value="HAMP"/>
    <property type="match status" value="1"/>
</dbReference>
<dbReference type="CDD" id="cd00082">
    <property type="entry name" value="HisKA"/>
    <property type="match status" value="1"/>
</dbReference>
<accession>K4KIK1</accession>
<evidence type="ECO:0000256" key="10">
    <source>
        <dbReference type="ARBA" id="ARBA00022840"/>
    </source>
</evidence>
<dbReference type="SUPFAM" id="SSF55874">
    <property type="entry name" value="ATPase domain of HSP90 chaperone/DNA topoisomerase II/histidine kinase"/>
    <property type="match status" value="1"/>
</dbReference>
<comment type="catalytic activity">
    <reaction evidence="1 14">
        <text>ATP + protein L-histidine = ADP + protein N-phospho-L-histidine.</text>
        <dbReference type="EC" id="2.7.13.3"/>
    </reaction>
</comment>
<evidence type="ECO:0000256" key="9">
    <source>
        <dbReference type="ARBA" id="ARBA00022777"/>
    </source>
</evidence>
<keyword evidence="6 14" id="KW-0808">Transferase</keyword>
<evidence type="ECO:0000256" key="14">
    <source>
        <dbReference type="RuleBase" id="RU364088"/>
    </source>
</evidence>